<name>A0A2N5UK63_9BASI</name>
<dbReference type="PANTHER" id="PTHR43100:SF1">
    <property type="entry name" value="GLUTAMATE SYNTHASE [NADPH] SMALL CHAIN"/>
    <property type="match status" value="1"/>
</dbReference>
<reference evidence="3 4" key="1">
    <citation type="submission" date="2017-11" db="EMBL/GenBank/DDBJ databases">
        <title>De novo assembly and phasing of dikaryotic genomes from two isolates of Puccinia coronata f. sp. avenae, the causal agent of oat crown rust.</title>
        <authorList>
            <person name="Miller M.E."/>
            <person name="Zhang Y."/>
            <person name="Omidvar V."/>
            <person name="Sperschneider J."/>
            <person name="Schwessinger B."/>
            <person name="Raley C."/>
            <person name="Palmer J.M."/>
            <person name="Garnica D."/>
            <person name="Upadhyaya N."/>
            <person name="Rathjen J."/>
            <person name="Taylor J.M."/>
            <person name="Park R.F."/>
            <person name="Dodds P.N."/>
            <person name="Hirsch C.D."/>
            <person name="Kianian S.F."/>
            <person name="Figueroa M."/>
        </authorList>
    </citation>
    <scope>NUCLEOTIDE SEQUENCE [LARGE SCALE GENOMIC DNA]</scope>
    <source>
        <strain evidence="3">12SD80</strain>
    </source>
</reference>
<proteinExistence type="inferred from homology"/>
<dbReference type="GO" id="GO:0015930">
    <property type="term" value="F:glutamate synthase activity"/>
    <property type="evidence" value="ECO:0007669"/>
    <property type="project" value="InterPro"/>
</dbReference>
<evidence type="ECO:0000259" key="2">
    <source>
        <dbReference type="Pfam" id="PF01645"/>
    </source>
</evidence>
<evidence type="ECO:0000313" key="4">
    <source>
        <dbReference type="Proteomes" id="UP000235392"/>
    </source>
</evidence>
<dbReference type="Gene3D" id="3.20.20.70">
    <property type="entry name" value="Aldolase class I"/>
    <property type="match status" value="1"/>
</dbReference>
<dbReference type="SUPFAM" id="SSF51395">
    <property type="entry name" value="FMN-linked oxidoreductases"/>
    <property type="match status" value="1"/>
</dbReference>
<dbReference type="PANTHER" id="PTHR43100">
    <property type="entry name" value="GLUTAMATE SYNTHASE [NADPH] SMALL CHAIN"/>
    <property type="match status" value="1"/>
</dbReference>
<comment type="similarity">
    <text evidence="1">Belongs to the glutamate synthase family.</text>
</comment>
<dbReference type="EMBL" id="PGCI01000132">
    <property type="protein sequence ID" value="PLW38148.1"/>
    <property type="molecule type" value="Genomic_DNA"/>
</dbReference>
<dbReference type="Pfam" id="PF01645">
    <property type="entry name" value="Glu_synthase"/>
    <property type="match status" value="1"/>
</dbReference>
<dbReference type="InterPro" id="IPR002932">
    <property type="entry name" value="Glu_synthdom"/>
</dbReference>
<gene>
    <name evidence="3" type="ORF">PCASD_09491</name>
</gene>
<feature type="domain" description="Glutamate synthase" evidence="2">
    <location>
        <begin position="84"/>
        <end position="127"/>
    </location>
</feature>
<dbReference type="InterPro" id="IPR013785">
    <property type="entry name" value="Aldolase_TIM"/>
</dbReference>
<dbReference type="GO" id="GO:0006537">
    <property type="term" value="P:glutamate biosynthetic process"/>
    <property type="evidence" value="ECO:0007669"/>
    <property type="project" value="InterPro"/>
</dbReference>
<evidence type="ECO:0000256" key="1">
    <source>
        <dbReference type="ARBA" id="ARBA00009716"/>
    </source>
</evidence>
<dbReference type="Proteomes" id="UP000235392">
    <property type="component" value="Unassembled WGS sequence"/>
</dbReference>
<sequence>MNPKSNWAEVRSPVKDLDTRFETIDLTSEVRQSGKLVSEVGVMIGIWVLPDGPASMAQCVSRPTSRSLSSISPLLFFPLRLQKHCPVGAATQDPVLRAKFTGQPEPMINFLYYVAEDRKPHTAMLGIGTLNKMLDGPISSKWTKLYVTKQ</sequence>
<evidence type="ECO:0000313" key="3">
    <source>
        <dbReference type="EMBL" id="PLW38148.1"/>
    </source>
</evidence>
<accession>A0A2N5UK63</accession>
<dbReference type="AlphaFoldDB" id="A0A2N5UK63"/>
<dbReference type="InterPro" id="IPR051394">
    <property type="entry name" value="Glutamate_Synthase"/>
</dbReference>
<protein>
    <recommendedName>
        <fullName evidence="2">Glutamate synthase domain-containing protein</fullName>
    </recommendedName>
</protein>
<comment type="caution">
    <text evidence="3">The sequence shown here is derived from an EMBL/GenBank/DDBJ whole genome shotgun (WGS) entry which is preliminary data.</text>
</comment>
<organism evidence="3 4">
    <name type="scientific">Puccinia coronata f. sp. avenae</name>
    <dbReference type="NCBI Taxonomy" id="200324"/>
    <lineage>
        <taxon>Eukaryota</taxon>
        <taxon>Fungi</taxon>
        <taxon>Dikarya</taxon>
        <taxon>Basidiomycota</taxon>
        <taxon>Pucciniomycotina</taxon>
        <taxon>Pucciniomycetes</taxon>
        <taxon>Pucciniales</taxon>
        <taxon>Pucciniaceae</taxon>
        <taxon>Puccinia</taxon>
    </lineage>
</organism>